<sequence length="535" mass="59299">MPTFYDFVIVVLSLGLFKFVGDLISARRQNNPPIPPGPTRYPFVGSFLSIPTSTPWKTYVRWSQEHNSDLVAVRAFGQVSIIVNTKKAAKELFERRSAVYADRPQMMMADLMGWGVATTLSPYSDQWRAQRKILHHSLNATASATYHPMHLAKVELVLRSLYLDPEAYLGHIRHYAASMAMLIAYGYDVDPKEDRLVDVAEKAVNMISNAMFPGAMAVNAVPMRSSSHLCILSPPRLILSTLDVVRHLPDWFPGTGFKQYAKQCMALTTEMWEAPFAFAKRSIAEGTAPPSLASAHIEMNDARGGGAHGEKMIKYALGTLFSAAADTTVSAITTGILGLTVYPAVLLRAQAELDRVVGRRRLPTFKDRPSLPYITALCREILRWQVILPLALAHCPTKDDVYEGMFIPKGSPVLLNAWAILHDPEDYPDPEAFKPERFLTADGTLNDDEVQAAFGLGRRNCVGMHMGNDSVWITMASIISIFNISKAKDEHGNEIPVEAVSTDEAVSHPVPFQCSIRPRDSEAEELLQQLGRDTM</sequence>
<keyword evidence="2" id="KW-1185">Reference proteome</keyword>
<name>A0ACB8TKV7_9AGAM</name>
<proteinExistence type="predicted"/>
<accession>A0ACB8TKV7</accession>
<evidence type="ECO:0000313" key="2">
    <source>
        <dbReference type="Proteomes" id="UP000814140"/>
    </source>
</evidence>
<organism evidence="1 2">
    <name type="scientific">Artomyces pyxidatus</name>
    <dbReference type="NCBI Taxonomy" id="48021"/>
    <lineage>
        <taxon>Eukaryota</taxon>
        <taxon>Fungi</taxon>
        <taxon>Dikarya</taxon>
        <taxon>Basidiomycota</taxon>
        <taxon>Agaricomycotina</taxon>
        <taxon>Agaricomycetes</taxon>
        <taxon>Russulales</taxon>
        <taxon>Auriscalpiaceae</taxon>
        <taxon>Artomyces</taxon>
    </lineage>
</organism>
<evidence type="ECO:0000313" key="1">
    <source>
        <dbReference type="EMBL" id="KAI0069044.1"/>
    </source>
</evidence>
<gene>
    <name evidence="1" type="ORF">BV25DRAFT_1910756</name>
</gene>
<comment type="caution">
    <text evidence="1">The sequence shown here is derived from an EMBL/GenBank/DDBJ whole genome shotgun (WGS) entry which is preliminary data.</text>
</comment>
<dbReference type="Proteomes" id="UP000814140">
    <property type="component" value="Unassembled WGS sequence"/>
</dbReference>
<protein>
    <submittedName>
        <fullName evidence="1">Cytochrome P450</fullName>
    </submittedName>
</protein>
<dbReference type="EMBL" id="MU277187">
    <property type="protein sequence ID" value="KAI0069044.1"/>
    <property type="molecule type" value="Genomic_DNA"/>
</dbReference>
<reference evidence="1" key="1">
    <citation type="submission" date="2021-03" db="EMBL/GenBank/DDBJ databases">
        <authorList>
            <consortium name="DOE Joint Genome Institute"/>
            <person name="Ahrendt S."/>
            <person name="Looney B.P."/>
            <person name="Miyauchi S."/>
            <person name="Morin E."/>
            <person name="Drula E."/>
            <person name="Courty P.E."/>
            <person name="Chicoki N."/>
            <person name="Fauchery L."/>
            <person name="Kohler A."/>
            <person name="Kuo A."/>
            <person name="Labutti K."/>
            <person name="Pangilinan J."/>
            <person name="Lipzen A."/>
            <person name="Riley R."/>
            <person name="Andreopoulos W."/>
            <person name="He G."/>
            <person name="Johnson J."/>
            <person name="Barry K.W."/>
            <person name="Grigoriev I.V."/>
            <person name="Nagy L."/>
            <person name="Hibbett D."/>
            <person name="Henrissat B."/>
            <person name="Matheny P.B."/>
            <person name="Labbe J."/>
            <person name="Martin F."/>
        </authorList>
    </citation>
    <scope>NUCLEOTIDE SEQUENCE</scope>
    <source>
        <strain evidence="1">HHB10654</strain>
    </source>
</reference>
<reference evidence="1" key="2">
    <citation type="journal article" date="2022" name="New Phytol.">
        <title>Evolutionary transition to the ectomycorrhizal habit in the genomes of a hyperdiverse lineage of mushroom-forming fungi.</title>
        <authorList>
            <person name="Looney B."/>
            <person name="Miyauchi S."/>
            <person name="Morin E."/>
            <person name="Drula E."/>
            <person name="Courty P.E."/>
            <person name="Kohler A."/>
            <person name="Kuo A."/>
            <person name="LaButti K."/>
            <person name="Pangilinan J."/>
            <person name="Lipzen A."/>
            <person name="Riley R."/>
            <person name="Andreopoulos W."/>
            <person name="He G."/>
            <person name="Johnson J."/>
            <person name="Nolan M."/>
            <person name="Tritt A."/>
            <person name="Barry K.W."/>
            <person name="Grigoriev I.V."/>
            <person name="Nagy L.G."/>
            <person name="Hibbett D."/>
            <person name="Henrissat B."/>
            <person name="Matheny P.B."/>
            <person name="Labbe J."/>
            <person name="Martin F.M."/>
        </authorList>
    </citation>
    <scope>NUCLEOTIDE SEQUENCE</scope>
    <source>
        <strain evidence="1">HHB10654</strain>
    </source>
</reference>